<protein>
    <submittedName>
        <fullName evidence="1">Uncharacterized protein</fullName>
    </submittedName>
</protein>
<accession>A0A6M3IVU5</accession>
<gene>
    <name evidence="2" type="ORF">MM415A00595_0022</name>
    <name evidence="1" type="ORF">MM415B00994_0022</name>
</gene>
<dbReference type="EMBL" id="MT141432">
    <property type="protein sequence ID" value="QJA61165.1"/>
    <property type="molecule type" value="Genomic_DNA"/>
</dbReference>
<name>A0A6M3IVU5_9ZZZZ</name>
<organism evidence="1">
    <name type="scientific">viral metagenome</name>
    <dbReference type="NCBI Taxonomy" id="1070528"/>
    <lineage>
        <taxon>unclassified sequences</taxon>
        <taxon>metagenomes</taxon>
        <taxon>organismal metagenomes</taxon>
    </lineage>
</organism>
<dbReference type="EMBL" id="MT142446">
    <property type="protein sequence ID" value="QJA81081.1"/>
    <property type="molecule type" value="Genomic_DNA"/>
</dbReference>
<sequence>MRILNDEEIVALCKKHQLVKAVAIAVAKAQHQQDLEDFIGELEVYAKAYEMRIDGFVVPWGKWQSLKDCDWSLR</sequence>
<evidence type="ECO:0000313" key="2">
    <source>
        <dbReference type="EMBL" id="QJA81081.1"/>
    </source>
</evidence>
<dbReference type="AlphaFoldDB" id="A0A6M3IVU5"/>
<proteinExistence type="predicted"/>
<evidence type="ECO:0000313" key="1">
    <source>
        <dbReference type="EMBL" id="QJA61165.1"/>
    </source>
</evidence>
<reference evidence="1" key="1">
    <citation type="submission" date="2020-03" db="EMBL/GenBank/DDBJ databases">
        <title>The deep terrestrial virosphere.</title>
        <authorList>
            <person name="Holmfeldt K."/>
            <person name="Nilsson E."/>
            <person name="Simone D."/>
            <person name="Lopez-Fernandez M."/>
            <person name="Wu X."/>
            <person name="de Brujin I."/>
            <person name="Lundin D."/>
            <person name="Andersson A."/>
            <person name="Bertilsson S."/>
            <person name="Dopson M."/>
        </authorList>
    </citation>
    <scope>NUCLEOTIDE SEQUENCE</scope>
    <source>
        <strain evidence="2">MM415A00595</strain>
        <strain evidence="1">MM415B00994</strain>
    </source>
</reference>